<dbReference type="RefSeq" id="WP_387255197.1">
    <property type="nucleotide sequence ID" value="NZ_JBIALX010000019.1"/>
</dbReference>
<evidence type="ECO:0000313" key="2">
    <source>
        <dbReference type="EMBL" id="MFF0457815.1"/>
    </source>
</evidence>
<dbReference type="InterPro" id="IPR002878">
    <property type="entry name" value="ChsH2_C"/>
</dbReference>
<feature type="domain" description="ChsH2 C-terminal OB-fold" evidence="1">
    <location>
        <begin position="30"/>
        <end position="78"/>
    </location>
</feature>
<comment type="caution">
    <text evidence="2">The sequence shown here is derived from an EMBL/GenBank/DDBJ whole genome shotgun (WGS) entry which is preliminary data.</text>
</comment>
<dbReference type="EMBL" id="JBIALX010000019">
    <property type="protein sequence ID" value="MFF0457815.1"/>
    <property type="molecule type" value="Genomic_DNA"/>
</dbReference>
<sequence length="130" mass="14161">MIRRCAKCDKLFAPLTAGCSSCASDLLEPVPSSGVGSIVSWRVLDRAGADGVSTPSTVAIVELDEGPWVYTCLEGEVPLLSARPVRVHFQSSARDDRFPVFVICADRRHTVCQREPVTAPYIDRGHHAPR</sequence>
<evidence type="ECO:0000313" key="3">
    <source>
        <dbReference type="Proteomes" id="UP001601521"/>
    </source>
</evidence>
<dbReference type="Pfam" id="PF01796">
    <property type="entry name" value="OB_ChsH2_C"/>
    <property type="match status" value="1"/>
</dbReference>
<dbReference type="InterPro" id="IPR012340">
    <property type="entry name" value="NA-bd_OB-fold"/>
</dbReference>
<gene>
    <name evidence="2" type="ORF">ACFYTH_31020</name>
</gene>
<proteinExistence type="predicted"/>
<reference evidence="2 3" key="1">
    <citation type="submission" date="2024-10" db="EMBL/GenBank/DDBJ databases">
        <title>The Natural Products Discovery Center: Release of the First 8490 Sequenced Strains for Exploring Actinobacteria Biosynthetic Diversity.</title>
        <authorList>
            <person name="Kalkreuter E."/>
            <person name="Kautsar S.A."/>
            <person name="Yang D."/>
            <person name="Bader C.D."/>
            <person name="Teijaro C.N."/>
            <person name="Fluegel L."/>
            <person name="Davis C.M."/>
            <person name="Simpson J.R."/>
            <person name="Lauterbach L."/>
            <person name="Steele A.D."/>
            <person name="Gui C."/>
            <person name="Meng S."/>
            <person name="Li G."/>
            <person name="Viehrig K."/>
            <person name="Ye F."/>
            <person name="Su P."/>
            <person name="Kiefer A.F."/>
            <person name="Nichols A."/>
            <person name="Cepeda A.J."/>
            <person name="Yan W."/>
            <person name="Fan B."/>
            <person name="Jiang Y."/>
            <person name="Adhikari A."/>
            <person name="Zheng C.-J."/>
            <person name="Schuster L."/>
            <person name="Cowan T.M."/>
            <person name="Smanski M.J."/>
            <person name="Chevrette M.G."/>
            <person name="De Carvalho L.P.S."/>
            <person name="Shen B."/>
        </authorList>
    </citation>
    <scope>NUCLEOTIDE SEQUENCE [LARGE SCALE GENOMIC DNA]</scope>
    <source>
        <strain evidence="2 3">NPDC004550</strain>
    </source>
</reference>
<keyword evidence="3" id="KW-1185">Reference proteome</keyword>
<dbReference type="Proteomes" id="UP001601521">
    <property type="component" value="Unassembled WGS sequence"/>
</dbReference>
<dbReference type="SUPFAM" id="SSF50249">
    <property type="entry name" value="Nucleic acid-binding proteins"/>
    <property type="match status" value="1"/>
</dbReference>
<name>A0ABW6NRQ1_9NOCA</name>
<protein>
    <submittedName>
        <fullName evidence="2">Zn-ribbon domain-containing OB-fold protein</fullName>
    </submittedName>
</protein>
<evidence type="ECO:0000259" key="1">
    <source>
        <dbReference type="Pfam" id="PF01796"/>
    </source>
</evidence>
<organism evidence="2 3">
    <name type="scientific">Nocardia africana</name>
    <dbReference type="NCBI Taxonomy" id="134964"/>
    <lineage>
        <taxon>Bacteria</taxon>
        <taxon>Bacillati</taxon>
        <taxon>Actinomycetota</taxon>
        <taxon>Actinomycetes</taxon>
        <taxon>Mycobacteriales</taxon>
        <taxon>Nocardiaceae</taxon>
        <taxon>Nocardia</taxon>
    </lineage>
</organism>
<accession>A0ABW6NRQ1</accession>